<dbReference type="AlphaFoldDB" id="A0A5S3XSA0"/>
<comment type="caution">
    <text evidence="1">The sequence shown here is derived from an EMBL/GenBank/DDBJ whole genome shotgun (WGS) entry which is preliminary data.</text>
</comment>
<organism evidence="1 2">
    <name type="scientific">Pseudoalteromonas citrea</name>
    <dbReference type="NCBI Taxonomy" id="43655"/>
    <lineage>
        <taxon>Bacteria</taxon>
        <taxon>Pseudomonadati</taxon>
        <taxon>Pseudomonadota</taxon>
        <taxon>Gammaproteobacteria</taxon>
        <taxon>Alteromonadales</taxon>
        <taxon>Pseudoalteromonadaceae</taxon>
        <taxon>Pseudoalteromonas</taxon>
    </lineage>
</organism>
<dbReference type="GO" id="GO:0003677">
    <property type="term" value="F:DNA binding"/>
    <property type="evidence" value="ECO:0007669"/>
    <property type="project" value="InterPro"/>
</dbReference>
<dbReference type="GO" id="GO:0004803">
    <property type="term" value="F:transposase activity"/>
    <property type="evidence" value="ECO:0007669"/>
    <property type="project" value="InterPro"/>
</dbReference>
<dbReference type="EMBL" id="PNCL01000035">
    <property type="protein sequence ID" value="TMP59929.1"/>
    <property type="molecule type" value="Genomic_DNA"/>
</dbReference>
<protein>
    <submittedName>
        <fullName evidence="1">Transposase</fullName>
    </submittedName>
</protein>
<dbReference type="Proteomes" id="UP000307706">
    <property type="component" value="Unassembled WGS sequence"/>
</dbReference>
<proteinExistence type="predicted"/>
<dbReference type="GO" id="GO:0006313">
    <property type="term" value="P:DNA transposition"/>
    <property type="evidence" value="ECO:0007669"/>
    <property type="project" value="InterPro"/>
</dbReference>
<gene>
    <name evidence="1" type="ORF">CWB96_08070</name>
</gene>
<dbReference type="InterPro" id="IPR036515">
    <property type="entry name" value="Transposase_17_sf"/>
</dbReference>
<dbReference type="PANTHER" id="PTHR34322:SF2">
    <property type="entry name" value="TRANSPOSASE IS200-LIKE DOMAIN-CONTAINING PROTEIN"/>
    <property type="match status" value="1"/>
</dbReference>
<evidence type="ECO:0000313" key="2">
    <source>
        <dbReference type="Proteomes" id="UP000307706"/>
    </source>
</evidence>
<dbReference type="PANTHER" id="PTHR34322">
    <property type="entry name" value="TRANSPOSASE, Y1_TNP DOMAIN-CONTAINING"/>
    <property type="match status" value="1"/>
</dbReference>
<feature type="non-terminal residue" evidence="1">
    <location>
        <position position="41"/>
    </location>
</feature>
<dbReference type="Gene3D" id="3.30.70.1290">
    <property type="entry name" value="Transposase IS200-like"/>
    <property type="match status" value="1"/>
</dbReference>
<name>A0A5S3XSA0_9GAMM</name>
<sequence>MWEGRLKSQALLDEAALAACMAYVDLNPIRAKMVETPEASD</sequence>
<accession>A0A5S3XSA0</accession>
<evidence type="ECO:0000313" key="1">
    <source>
        <dbReference type="EMBL" id="TMP59929.1"/>
    </source>
</evidence>
<reference evidence="2" key="2">
    <citation type="submission" date="2019-06" db="EMBL/GenBank/DDBJ databases">
        <title>Co-occurence of chitin degradation, pigmentation and bioactivity in marine Pseudoalteromonas.</title>
        <authorList>
            <person name="Sonnenschein E.C."/>
            <person name="Bech P.K."/>
        </authorList>
    </citation>
    <scope>NUCLEOTIDE SEQUENCE [LARGE SCALE GENOMIC DNA]</scope>
    <source>
        <strain evidence="2">S2231</strain>
    </source>
</reference>
<reference evidence="1 2" key="1">
    <citation type="submission" date="2017-12" db="EMBL/GenBank/DDBJ databases">
        <authorList>
            <person name="Paulsen S."/>
            <person name="Gram L.K."/>
        </authorList>
    </citation>
    <scope>NUCLEOTIDE SEQUENCE [LARGE SCALE GENOMIC DNA]</scope>
    <source>
        <strain evidence="1 2">S2231</strain>
    </source>
</reference>